<protein>
    <recommendedName>
        <fullName evidence="3">Lipoprotein</fullName>
    </recommendedName>
</protein>
<dbReference type="Gene3D" id="3.40.390.10">
    <property type="entry name" value="Collagenase (Catalytic Domain)"/>
    <property type="match status" value="1"/>
</dbReference>
<dbReference type="InterPro" id="IPR024079">
    <property type="entry name" value="MetalloPept_cat_dom_sf"/>
</dbReference>
<dbReference type="Proteomes" id="UP000003688">
    <property type="component" value="Unassembled WGS sequence"/>
</dbReference>
<comment type="caution">
    <text evidence="1">The sequence shown here is derived from an EMBL/GenBank/DDBJ whole genome shotgun (WGS) entry which is preliminary data.</text>
</comment>
<dbReference type="OrthoDB" id="9151521at2"/>
<dbReference type="EMBL" id="ABOX02000013">
    <property type="protein sequence ID" value="EEF60900.1"/>
    <property type="molecule type" value="Genomic_DNA"/>
</dbReference>
<evidence type="ECO:0000313" key="1">
    <source>
        <dbReference type="EMBL" id="EEF60900.1"/>
    </source>
</evidence>
<reference evidence="1 2" key="1">
    <citation type="journal article" date="2011" name="J. Bacteriol.">
        <title>Genome sequence of 'Pedosphaera parvula' Ellin514, an aerobic Verrucomicrobial isolate from pasture soil.</title>
        <authorList>
            <person name="Kant R."/>
            <person name="van Passel M.W."/>
            <person name="Sangwan P."/>
            <person name="Palva A."/>
            <person name="Lucas S."/>
            <person name="Copeland A."/>
            <person name="Lapidus A."/>
            <person name="Glavina Del Rio T."/>
            <person name="Dalin E."/>
            <person name="Tice H."/>
            <person name="Bruce D."/>
            <person name="Goodwin L."/>
            <person name="Pitluck S."/>
            <person name="Chertkov O."/>
            <person name="Larimer F.W."/>
            <person name="Land M.L."/>
            <person name="Hauser L."/>
            <person name="Brettin T.S."/>
            <person name="Detter J.C."/>
            <person name="Han S."/>
            <person name="de Vos W.M."/>
            <person name="Janssen P.H."/>
            <person name="Smidt H."/>
        </authorList>
    </citation>
    <scope>NUCLEOTIDE SEQUENCE [LARGE SCALE GENOMIC DNA]</scope>
    <source>
        <strain evidence="1 2">Ellin514</strain>
    </source>
</reference>
<dbReference type="GO" id="GO:0008237">
    <property type="term" value="F:metallopeptidase activity"/>
    <property type="evidence" value="ECO:0007669"/>
    <property type="project" value="InterPro"/>
</dbReference>
<dbReference type="PROSITE" id="PS51257">
    <property type="entry name" value="PROKAR_LIPOPROTEIN"/>
    <property type="match status" value="1"/>
</dbReference>
<organism evidence="1 2">
    <name type="scientific">Pedosphaera parvula (strain Ellin514)</name>
    <dbReference type="NCBI Taxonomy" id="320771"/>
    <lineage>
        <taxon>Bacteria</taxon>
        <taxon>Pseudomonadati</taxon>
        <taxon>Verrucomicrobiota</taxon>
        <taxon>Pedosphaerae</taxon>
        <taxon>Pedosphaerales</taxon>
        <taxon>Pedosphaeraceae</taxon>
        <taxon>Pedosphaera</taxon>
    </lineage>
</organism>
<proteinExistence type="predicted"/>
<dbReference type="AlphaFoldDB" id="B9XGX9"/>
<dbReference type="RefSeq" id="WP_007415075.1">
    <property type="nucleotide sequence ID" value="NZ_ABOX02000013.1"/>
</dbReference>
<sequence precursor="true">MSLRTTLFLVIALVAASCSRHHEQVADKPANYDVVLLPTPEFPLTEARKVATTVANDTGLHVLTALPLGTRDWKPYPDRPQYDPEELKTLALPVIERLKTNYGGKVYVILTSRDIGPSDKSLNFVFTQHFLAQKISVVSAAQMLFDQQGHQAPLNIIENRLRKMLLRTIALQYYELQGSSDIRDVTYSPLMSVSDLDQMGLTLKLK</sequence>
<keyword evidence="2" id="KW-1185">Reference proteome</keyword>
<evidence type="ECO:0008006" key="3">
    <source>
        <dbReference type="Google" id="ProtNLM"/>
    </source>
</evidence>
<dbReference type="STRING" id="320771.Cflav_PD4069"/>
<gene>
    <name evidence="1" type="ORF">Cflav_PD4069</name>
</gene>
<accession>B9XGX9</accession>
<evidence type="ECO:0000313" key="2">
    <source>
        <dbReference type="Proteomes" id="UP000003688"/>
    </source>
</evidence>
<name>B9XGX9_PEDPL</name>